<dbReference type="Pfam" id="PF08334">
    <property type="entry name" value="T2SSG"/>
    <property type="match status" value="1"/>
</dbReference>
<gene>
    <name evidence="13" type="primary">gspG</name>
    <name evidence="13" type="ORF">GTP45_12745</name>
</gene>
<evidence type="ECO:0000256" key="2">
    <source>
        <dbReference type="ARBA" id="ARBA00009984"/>
    </source>
</evidence>
<keyword evidence="5" id="KW-0488">Methylation</keyword>
<dbReference type="RefSeq" id="WP_161014273.1">
    <property type="nucleotide sequence ID" value="NZ_WWCK01000004.1"/>
</dbReference>
<dbReference type="SUPFAM" id="SSF54523">
    <property type="entry name" value="Pili subunits"/>
    <property type="match status" value="1"/>
</dbReference>
<dbReference type="Proteomes" id="UP000450012">
    <property type="component" value="Unassembled WGS sequence"/>
</dbReference>
<sequence>MKQELVRKARGFTLLELLVVIVIIGLLAAFVAPKYFGQIGRSKVQITKAQIESFEKALDQYRIDTGHYPNATPGLIDLYVQPSNEPNWHGPYLKKGVPKDPWGNAYVYKMPGSDGREYEISSAGESGSAEGTAAIRSWD</sequence>
<dbReference type="PRINTS" id="PR00813">
    <property type="entry name" value="BCTERIALGSPG"/>
</dbReference>
<dbReference type="InterPro" id="IPR013545">
    <property type="entry name" value="T2SS_protein-GspG_C"/>
</dbReference>
<evidence type="ECO:0000256" key="3">
    <source>
        <dbReference type="ARBA" id="ARBA00020042"/>
    </source>
</evidence>
<evidence type="ECO:0000313" key="14">
    <source>
        <dbReference type="Proteomes" id="UP000450012"/>
    </source>
</evidence>
<dbReference type="EMBL" id="WWCK01000004">
    <property type="protein sequence ID" value="MYM67697.1"/>
    <property type="molecule type" value="Genomic_DNA"/>
</dbReference>
<keyword evidence="6" id="KW-0997">Cell inner membrane</keyword>
<evidence type="ECO:0000256" key="8">
    <source>
        <dbReference type="ARBA" id="ARBA00022989"/>
    </source>
</evidence>
<keyword evidence="4" id="KW-1003">Cell membrane</keyword>
<evidence type="ECO:0000256" key="1">
    <source>
        <dbReference type="ARBA" id="ARBA00004377"/>
    </source>
</evidence>
<proteinExistence type="inferred from homology"/>
<dbReference type="PANTHER" id="PTHR30093">
    <property type="entry name" value="GENERAL SECRETION PATHWAY PROTEIN G"/>
    <property type="match status" value="1"/>
</dbReference>
<keyword evidence="8 11" id="KW-1133">Transmembrane helix</keyword>
<dbReference type="PANTHER" id="PTHR30093:SF44">
    <property type="entry name" value="TYPE II SECRETION SYSTEM CORE PROTEIN G"/>
    <property type="match status" value="1"/>
</dbReference>
<dbReference type="AlphaFoldDB" id="A0A7X4GS91"/>
<comment type="subcellular location">
    <subcellularLocation>
        <location evidence="1">Cell inner membrane</location>
        <topology evidence="1">Single-pass membrane protein</topology>
    </subcellularLocation>
</comment>
<dbReference type="InterPro" id="IPR045584">
    <property type="entry name" value="Pilin-like"/>
</dbReference>
<accession>A0A7X4GS91</accession>
<feature type="compositionally biased region" description="Low complexity" evidence="10">
    <location>
        <begin position="120"/>
        <end position="139"/>
    </location>
</feature>
<organism evidence="13 14">
    <name type="scientific">Duganella rivi</name>
    <dbReference type="NCBI Taxonomy" id="2666083"/>
    <lineage>
        <taxon>Bacteria</taxon>
        <taxon>Pseudomonadati</taxon>
        <taxon>Pseudomonadota</taxon>
        <taxon>Betaproteobacteria</taxon>
        <taxon>Burkholderiales</taxon>
        <taxon>Oxalobacteraceae</taxon>
        <taxon>Telluria group</taxon>
        <taxon>Duganella</taxon>
    </lineage>
</organism>
<reference evidence="13 14" key="1">
    <citation type="submission" date="2019-12" db="EMBL/GenBank/DDBJ databases">
        <title>Novel species isolated from a subtropical stream in China.</title>
        <authorList>
            <person name="Lu H."/>
        </authorList>
    </citation>
    <scope>NUCLEOTIDE SEQUENCE [LARGE SCALE GENOMIC DNA]</scope>
    <source>
        <strain evidence="13 14">FT55W</strain>
    </source>
</reference>
<comment type="caution">
    <text evidence="13">The sequence shown here is derived from an EMBL/GenBank/DDBJ whole genome shotgun (WGS) entry which is preliminary data.</text>
</comment>
<dbReference type="PROSITE" id="PS00409">
    <property type="entry name" value="PROKAR_NTER_METHYL"/>
    <property type="match status" value="1"/>
</dbReference>
<dbReference type="GO" id="GO:0015628">
    <property type="term" value="P:protein secretion by the type II secretion system"/>
    <property type="evidence" value="ECO:0007669"/>
    <property type="project" value="InterPro"/>
</dbReference>
<dbReference type="InterPro" id="IPR010054">
    <property type="entry name" value="Type2_sec_GspG"/>
</dbReference>
<dbReference type="Gene3D" id="3.30.700.10">
    <property type="entry name" value="Glycoprotein, Type 4 Pilin"/>
    <property type="match status" value="1"/>
</dbReference>
<keyword evidence="9 11" id="KW-0472">Membrane</keyword>
<dbReference type="GO" id="GO:0015627">
    <property type="term" value="C:type II protein secretion system complex"/>
    <property type="evidence" value="ECO:0007669"/>
    <property type="project" value="InterPro"/>
</dbReference>
<dbReference type="GO" id="GO:0005886">
    <property type="term" value="C:plasma membrane"/>
    <property type="evidence" value="ECO:0007669"/>
    <property type="project" value="UniProtKB-SubCell"/>
</dbReference>
<evidence type="ECO:0000256" key="11">
    <source>
        <dbReference type="SAM" id="Phobius"/>
    </source>
</evidence>
<keyword evidence="14" id="KW-1185">Reference proteome</keyword>
<dbReference type="InterPro" id="IPR000983">
    <property type="entry name" value="Bac_GSPG_pilin"/>
</dbReference>
<evidence type="ECO:0000313" key="13">
    <source>
        <dbReference type="EMBL" id="MYM67697.1"/>
    </source>
</evidence>
<protein>
    <recommendedName>
        <fullName evidence="3">Type II secretion system core protein G</fullName>
    </recommendedName>
</protein>
<feature type="region of interest" description="Disordered" evidence="10">
    <location>
        <begin position="119"/>
        <end position="139"/>
    </location>
</feature>
<evidence type="ECO:0000256" key="9">
    <source>
        <dbReference type="ARBA" id="ARBA00023136"/>
    </source>
</evidence>
<evidence type="ECO:0000256" key="7">
    <source>
        <dbReference type="ARBA" id="ARBA00022692"/>
    </source>
</evidence>
<evidence type="ECO:0000256" key="6">
    <source>
        <dbReference type="ARBA" id="ARBA00022519"/>
    </source>
</evidence>
<dbReference type="NCBIfam" id="TIGR02532">
    <property type="entry name" value="IV_pilin_GFxxxE"/>
    <property type="match status" value="1"/>
</dbReference>
<evidence type="ECO:0000256" key="5">
    <source>
        <dbReference type="ARBA" id="ARBA00022481"/>
    </source>
</evidence>
<keyword evidence="7 11" id="KW-0812">Transmembrane</keyword>
<dbReference type="InterPro" id="IPR012902">
    <property type="entry name" value="N_methyl_site"/>
</dbReference>
<dbReference type="Pfam" id="PF07963">
    <property type="entry name" value="N_methyl"/>
    <property type="match status" value="1"/>
</dbReference>
<evidence type="ECO:0000259" key="12">
    <source>
        <dbReference type="Pfam" id="PF08334"/>
    </source>
</evidence>
<comment type="similarity">
    <text evidence="2">Belongs to the GSP G family.</text>
</comment>
<feature type="transmembrane region" description="Helical" evidence="11">
    <location>
        <begin position="12"/>
        <end position="32"/>
    </location>
</feature>
<feature type="domain" description="Type II secretion system protein GspG C-terminal" evidence="12">
    <location>
        <begin position="35"/>
        <end position="133"/>
    </location>
</feature>
<evidence type="ECO:0000256" key="10">
    <source>
        <dbReference type="SAM" id="MobiDB-lite"/>
    </source>
</evidence>
<dbReference type="NCBIfam" id="TIGR01710">
    <property type="entry name" value="typeII_sec_gspG"/>
    <property type="match status" value="1"/>
</dbReference>
<name>A0A7X4GS91_9BURK</name>
<evidence type="ECO:0000256" key="4">
    <source>
        <dbReference type="ARBA" id="ARBA00022475"/>
    </source>
</evidence>